<keyword evidence="1" id="KW-0472">Membrane</keyword>
<dbReference type="Proteomes" id="UP000230551">
    <property type="component" value="Unassembled WGS sequence"/>
</dbReference>
<protein>
    <submittedName>
        <fullName evidence="2">Uncharacterized protein</fullName>
    </submittedName>
</protein>
<name>A0A2G5PBL0_9MYCO</name>
<accession>A0A2G5PBL0</accession>
<keyword evidence="3" id="KW-1185">Reference proteome</keyword>
<evidence type="ECO:0000313" key="2">
    <source>
        <dbReference type="EMBL" id="PIB75748.1"/>
    </source>
</evidence>
<comment type="caution">
    <text evidence="2">The sequence shown here is derived from an EMBL/GenBank/DDBJ whole genome shotgun (WGS) entry which is preliminary data.</text>
</comment>
<dbReference type="STRING" id="85968.GCA_900073015_03087"/>
<dbReference type="AlphaFoldDB" id="A0A2G5PBL0"/>
<proteinExistence type="predicted"/>
<evidence type="ECO:0000256" key="1">
    <source>
        <dbReference type="SAM" id="Phobius"/>
    </source>
</evidence>
<organism evidence="2 3">
    <name type="scientific">Mycolicibacterium brumae</name>
    <dbReference type="NCBI Taxonomy" id="85968"/>
    <lineage>
        <taxon>Bacteria</taxon>
        <taxon>Bacillati</taxon>
        <taxon>Actinomycetota</taxon>
        <taxon>Actinomycetes</taxon>
        <taxon>Mycobacteriales</taxon>
        <taxon>Mycobacteriaceae</taxon>
        <taxon>Mycolicibacterium</taxon>
    </lineage>
</organism>
<dbReference type="EMBL" id="PDCN02000008">
    <property type="protein sequence ID" value="PIB75748.1"/>
    <property type="molecule type" value="Genomic_DNA"/>
</dbReference>
<sequence length="64" mass="6142">MPAAALMALALVLLLAGAVAGAVGHPDLGAATVSLAVLGLSAGALWWAIVSTRPGGSGSVAHRR</sequence>
<reference evidence="2 3" key="1">
    <citation type="journal article" date="2017" name="Infect. Genet. Evol.">
        <title>The new phylogeny of the genus Mycobacterium: The old and the news.</title>
        <authorList>
            <person name="Tortoli E."/>
            <person name="Fedrizzi T."/>
            <person name="Meehan C.J."/>
            <person name="Trovato A."/>
            <person name="Grottola A."/>
            <person name="Giacobazzi E."/>
            <person name="Serpini G.F."/>
            <person name="Tagliazucchi S."/>
            <person name="Fabio A."/>
            <person name="Bettua C."/>
            <person name="Bertorelli R."/>
            <person name="Frascaro F."/>
            <person name="De Sanctis V."/>
            <person name="Pecorari M."/>
            <person name="Jousson O."/>
            <person name="Segata N."/>
            <person name="Cirillo D.M."/>
        </authorList>
    </citation>
    <scope>NUCLEOTIDE SEQUENCE [LARGE SCALE GENOMIC DNA]</scope>
    <source>
        <strain evidence="2 3">CIP1034565</strain>
    </source>
</reference>
<feature type="transmembrane region" description="Helical" evidence="1">
    <location>
        <begin position="30"/>
        <end position="49"/>
    </location>
</feature>
<evidence type="ECO:0000313" key="3">
    <source>
        <dbReference type="Proteomes" id="UP000230551"/>
    </source>
</evidence>
<gene>
    <name evidence="2" type="ORF">CQY22_008430</name>
</gene>
<keyword evidence="1" id="KW-0812">Transmembrane</keyword>
<keyword evidence="1" id="KW-1133">Transmembrane helix</keyword>